<dbReference type="RefSeq" id="XP_071930898.1">
    <property type="nucleotide sequence ID" value="XM_072074797.1"/>
</dbReference>
<evidence type="ECO:0000256" key="8">
    <source>
        <dbReference type="ARBA" id="ARBA00022741"/>
    </source>
</evidence>
<evidence type="ECO:0000256" key="9">
    <source>
        <dbReference type="ARBA" id="ARBA00022821"/>
    </source>
</evidence>
<keyword evidence="10" id="KW-0067">ATP-binding</keyword>
<organism evidence="14 17">
    <name type="scientific">Coffea arabica</name>
    <name type="common">Arabian coffee</name>
    <dbReference type="NCBI Taxonomy" id="13443"/>
    <lineage>
        <taxon>Eukaryota</taxon>
        <taxon>Viridiplantae</taxon>
        <taxon>Streptophyta</taxon>
        <taxon>Embryophyta</taxon>
        <taxon>Tracheophyta</taxon>
        <taxon>Spermatophyta</taxon>
        <taxon>Magnoliopsida</taxon>
        <taxon>eudicotyledons</taxon>
        <taxon>Gunneridae</taxon>
        <taxon>Pentapetalae</taxon>
        <taxon>asterids</taxon>
        <taxon>lamiids</taxon>
        <taxon>Gentianales</taxon>
        <taxon>Rubiaceae</taxon>
        <taxon>Ixoroideae</taxon>
        <taxon>Gardenieae complex</taxon>
        <taxon>Bertiereae - Coffeeae clade</taxon>
        <taxon>Coffeeae</taxon>
        <taxon>Coffea</taxon>
    </lineage>
</organism>
<feature type="region of interest" description="Disordered" evidence="11">
    <location>
        <begin position="1610"/>
        <end position="1646"/>
    </location>
</feature>
<dbReference type="PRINTS" id="PR00364">
    <property type="entry name" value="DISEASERSIST"/>
</dbReference>
<comment type="subcellular location">
    <subcellularLocation>
        <location evidence="2">Cytoplasm</location>
    </subcellularLocation>
</comment>
<proteinExistence type="inferred from homology"/>
<dbReference type="Gene3D" id="1.10.8.430">
    <property type="entry name" value="Helical domain of apoptotic protease-activating factors"/>
    <property type="match status" value="1"/>
</dbReference>
<dbReference type="Gene3D" id="1.20.5.4130">
    <property type="match status" value="1"/>
</dbReference>
<protein>
    <recommendedName>
        <fullName evidence="24">Late blight resistance protein homolog R1A-3</fullName>
    </recommendedName>
</protein>
<dbReference type="RefSeq" id="XP_071930885.1">
    <property type="nucleotide sequence ID" value="XM_072074784.1"/>
</dbReference>
<dbReference type="RefSeq" id="XP_071930895.1">
    <property type="nucleotide sequence ID" value="XM_072074794.1"/>
</dbReference>
<evidence type="ECO:0000313" key="15">
    <source>
        <dbReference type="RefSeq" id="XP_071930885.1"/>
    </source>
</evidence>
<dbReference type="RefSeq" id="XP_071930886.1">
    <property type="nucleotide sequence ID" value="XM_072074785.1"/>
</dbReference>
<reference evidence="14" key="1">
    <citation type="journal article" date="2025" name="Foods">
        <title>Unveiling the Microbial Signatures of Arabica Coffee Cherries: Insights into Ripeness Specific Diversity, Functional Traits, and Implications for Quality and Safety.</title>
        <authorList>
            <consortium name="RefSeq"/>
            <person name="Tenea G.N."/>
            <person name="Cifuentes V."/>
            <person name="Reyes P."/>
            <person name="Cevallos-Vallejos M."/>
        </authorList>
    </citation>
    <scope>NUCLEOTIDE SEQUENCE [LARGE SCALE GENOMIC DNA]</scope>
</reference>
<evidence type="ECO:0000313" key="20">
    <source>
        <dbReference type="RefSeq" id="XP_071930895.1"/>
    </source>
</evidence>
<evidence type="ECO:0000256" key="6">
    <source>
        <dbReference type="ARBA" id="ARBA00022667"/>
    </source>
</evidence>
<gene>
    <name evidence="15 16 17 18 19 20 21 22 23" type="primary">LOC113723473</name>
</gene>
<keyword evidence="8" id="KW-0547">Nucleotide-binding</keyword>
<dbReference type="Gene3D" id="3.80.10.10">
    <property type="entry name" value="Ribonuclease Inhibitor"/>
    <property type="match status" value="1"/>
</dbReference>
<comment type="similarity">
    <text evidence="3">Belongs to the disease resistance NB-LRR family.</text>
</comment>
<dbReference type="PANTHER" id="PTHR23155">
    <property type="entry name" value="DISEASE RESISTANCE PROTEIN RP"/>
    <property type="match status" value="1"/>
</dbReference>
<dbReference type="InterPro" id="IPR044974">
    <property type="entry name" value="Disease_R_plants"/>
</dbReference>
<dbReference type="InterPro" id="IPR027417">
    <property type="entry name" value="P-loop_NTPase"/>
</dbReference>
<dbReference type="Gene3D" id="3.40.50.300">
    <property type="entry name" value="P-loop containing nucleotide triphosphate hydrolases"/>
    <property type="match status" value="1"/>
</dbReference>
<dbReference type="Pfam" id="PF00931">
    <property type="entry name" value="NB-ARC"/>
    <property type="match status" value="1"/>
</dbReference>
<evidence type="ECO:0000313" key="18">
    <source>
        <dbReference type="RefSeq" id="XP_071930892.1"/>
    </source>
</evidence>
<dbReference type="InterPro" id="IPR002182">
    <property type="entry name" value="NB-ARC"/>
</dbReference>
<name>A0ABM4WGH4_COFAR</name>
<evidence type="ECO:0000256" key="3">
    <source>
        <dbReference type="ARBA" id="ARBA00008894"/>
    </source>
</evidence>
<reference evidence="15 16" key="2">
    <citation type="submission" date="2025-05" db="UniProtKB">
        <authorList>
            <consortium name="RefSeq"/>
        </authorList>
    </citation>
    <scope>NUCLEOTIDE SEQUENCE [LARGE SCALE GENOMIC DNA]</scope>
    <source>
        <tissue evidence="15 16">Leaves</tissue>
    </source>
</reference>
<evidence type="ECO:0000256" key="2">
    <source>
        <dbReference type="ARBA" id="ARBA00004496"/>
    </source>
</evidence>
<dbReference type="RefSeq" id="XP_071930905.1">
    <property type="nucleotide sequence ID" value="XM_072074804.1"/>
</dbReference>
<evidence type="ECO:0000256" key="10">
    <source>
        <dbReference type="ARBA" id="ARBA00022840"/>
    </source>
</evidence>
<evidence type="ECO:0000256" key="7">
    <source>
        <dbReference type="ARBA" id="ARBA00022737"/>
    </source>
</evidence>
<sequence length="1646" mass="188258">MGKCVSCIDLILGKLQWLVGEGYDGLNKLRVELGLVRTFLLCGRHSSSSLEDSVDKNGQRFYSLLLEDGLPPAGEVSCFRKVVHTFRDQIRDDYIRILEAMLHNLQGYKDSAGCMLRCYSAMLDRIVDRDCSWGSEFLDFFSSLLTNLDDILFRGEACNPGFATLLAPLHEKLKFLNGVLQGEIPDNIEHKKHCGFLAVYTAYLCFMCWFLRDYNEVSDWIKPNISISLEKISAFADQARLTYSGVWASRSFSKYIDLILDCCKDDCGLNELKIELRLAKTLILCQGFRCDETSHFAWIVAEKAKQFHSLLRRLDDGLARAASDFQQFLRQEISESYDKISDKFMSYVELDLCPSLAPFFWEDNFIEFSQSLLENLVDIAVWGEACDSRLETLLTPLQKKLVFFKNLILFARLHGKNQLELMKYCKTLVPFAAGLCYKCWFFREDNTVLDEMSSQIAKLIEKFESVVYQVRSILVCGSSSLTVSTKMHMIIAGEFVDSLLSNLLELLQHCPTRFLESLQHQMRILYDGLQFLRNILKKQQEKYDGLPGRIKCIIGVVVNDAGVVIFSLPQYNIPEALAKEIDIKLFCLLGKINTIKAAVDESYPVVPRFNFRTTNVLGIIDHLLDKLKELANYKVDPVSSFAKDRSDFLRSYLEKNVEHPTGCPELQPRNMQDLSFLRSFLENNLVQHKQNEKLQLQAMQDDLVFLRSFLERSREHPNYHEGLEALWSHVVKVAYKAEFVIDSLIVRDVSFYSLLLLDNVREEIVNLAQKATEMSKASNKRTIEALYQVPSEGGISTNNKAVVELKDEAQAKIDQLIGGSTHLDMVSIVGMPDPIAKGIKRVKSEAQEAAKSLRHLTPQEISKTSGASYQVSSSGSISTVDKAEVVLQDVEQAVIDKLIKGLKQLDVISIVGVAGLGKTFLAQRVYRDPRITSHFHIQAWSYISQTYCKKDLLLQILACIDQKTQFSEKDEYQLALELWQCLLRQRFLIVLDDVWDIEAWNALKSSFPEKNNGSRILLTSRLTDIVGKPCNLRTLSESESCELLQKKLAVIREGGYSQEQNLLGWKIAKTCNGMPLSIAIISGILATLGEAGWEEVAKMVSLTAMVGATEQCRRILKLSYRHLPDHLKRCILYFGAFREDQEICVRRLTWLWIAEGFVQKSESECLEKIAEGYIRALINRSLVMVGQRRYAGEVKTCRIHDLLHVFCVKKAKKQNFLQLVRGYDEDLTFDEPYNPRRLSIQAQPKHFIKSRIICPQIRSLLYSSRDFGVRQLRCNFRFIFLLKLLNVLDLENISLGSDFPRELWSLVQLRYLAVLGWLKNGIPSSLEMLSNLETFLVRTKDDVGLSLLQDTLLKMQKLRHLHVYGALIDIRLANDNLESSSLLNNLDTFSTMKLYLGQSMEKMIRKFPNIRQLKCCLVESAEFTADSNRVMVMNFLSHLESLKLNLGKVTMHCVELYLPSSLQKLTLEEFSWCIISTIGKLPNLQVLRLYRQADGEEKQDSQDMENSEEMEDMEEEIFFPKLKFLKLKSLKIVRWKGLGHCFPSLEKLVLDDCKKLQKLPSCLGESPLKLIEVHRCPNLDRNSFEGIEEQQMDYGNMDLKILISEEFEESSSWSDGDSDGWLPEEIDESSSWLEIQTDGQANDHLP</sequence>
<evidence type="ECO:0000313" key="17">
    <source>
        <dbReference type="RefSeq" id="XP_071930891.1"/>
    </source>
</evidence>
<evidence type="ECO:0000313" key="19">
    <source>
        <dbReference type="RefSeq" id="XP_071930893.1"/>
    </source>
</evidence>
<evidence type="ECO:0000259" key="13">
    <source>
        <dbReference type="Pfam" id="PF23559"/>
    </source>
</evidence>
<dbReference type="SUPFAM" id="SSF52058">
    <property type="entry name" value="L domain-like"/>
    <property type="match status" value="1"/>
</dbReference>
<dbReference type="InterPro" id="IPR058922">
    <property type="entry name" value="WHD_DRP"/>
</dbReference>
<feature type="compositionally biased region" description="Acidic residues" evidence="11">
    <location>
        <begin position="1616"/>
        <end position="1628"/>
    </location>
</feature>
<dbReference type="Proteomes" id="UP001652660">
    <property type="component" value="Chromosome 1c"/>
</dbReference>
<accession>A0ABM4WGH4</accession>
<evidence type="ECO:0000256" key="11">
    <source>
        <dbReference type="SAM" id="MobiDB-lite"/>
    </source>
</evidence>
<dbReference type="InterPro" id="IPR036388">
    <property type="entry name" value="WH-like_DNA-bd_sf"/>
</dbReference>
<dbReference type="RefSeq" id="XP_071930891.1">
    <property type="nucleotide sequence ID" value="XM_072074790.1"/>
</dbReference>
<evidence type="ECO:0000313" key="14">
    <source>
        <dbReference type="Proteomes" id="UP001652660"/>
    </source>
</evidence>
<evidence type="ECO:0000313" key="21">
    <source>
        <dbReference type="RefSeq" id="XP_071930898.1"/>
    </source>
</evidence>
<evidence type="ECO:0000256" key="4">
    <source>
        <dbReference type="ARBA" id="ARBA00022490"/>
    </source>
</evidence>
<dbReference type="PANTHER" id="PTHR23155:SF1152">
    <property type="entry name" value="AAA+ ATPASE DOMAIN-CONTAINING PROTEIN"/>
    <property type="match status" value="1"/>
</dbReference>
<feature type="domain" description="NB-ARC" evidence="12">
    <location>
        <begin position="892"/>
        <end position="1047"/>
    </location>
</feature>
<keyword evidence="14" id="KW-1185">Reference proteome</keyword>
<dbReference type="GeneID" id="113723473"/>
<evidence type="ECO:0000313" key="16">
    <source>
        <dbReference type="RefSeq" id="XP_071930886.1"/>
    </source>
</evidence>
<dbReference type="RefSeq" id="XP_071930900.1">
    <property type="nucleotide sequence ID" value="XM_072074799.1"/>
</dbReference>
<dbReference type="InterPro" id="IPR032675">
    <property type="entry name" value="LRR_dom_sf"/>
</dbReference>
<dbReference type="InterPro" id="IPR042197">
    <property type="entry name" value="Apaf_helical"/>
</dbReference>
<evidence type="ECO:0000256" key="5">
    <source>
        <dbReference type="ARBA" id="ARBA00022614"/>
    </source>
</evidence>
<dbReference type="RefSeq" id="XP_071930892.1">
    <property type="nucleotide sequence ID" value="XM_072074791.1"/>
</dbReference>
<dbReference type="SUPFAM" id="SSF52540">
    <property type="entry name" value="P-loop containing nucleoside triphosphate hydrolases"/>
    <property type="match status" value="1"/>
</dbReference>
<feature type="domain" description="Disease resistance protein winged helix" evidence="13">
    <location>
        <begin position="1137"/>
        <end position="1204"/>
    </location>
</feature>
<keyword evidence="4" id="KW-0963">Cytoplasm</keyword>
<keyword evidence="5" id="KW-0433">Leucine-rich repeat</keyword>
<comment type="function">
    <text evidence="1">Confers resistance to late blight (Phytophthora infestans) races carrying the avirulence gene Avr1. Resistance proteins guard the plant against pathogens that contain an appropriate avirulence protein via an indirect interaction with this avirulence protein. That triggers a defense system including the hypersensitive response, which restricts the pathogen growth.</text>
</comment>
<feature type="compositionally biased region" description="Polar residues" evidence="11">
    <location>
        <begin position="1629"/>
        <end position="1640"/>
    </location>
</feature>
<evidence type="ECO:0000256" key="1">
    <source>
        <dbReference type="ARBA" id="ARBA00002074"/>
    </source>
</evidence>
<evidence type="ECO:0000313" key="22">
    <source>
        <dbReference type="RefSeq" id="XP_071930900.1"/>
    </source>
</evidence>
<evidence type="ECO:0008006" key="24">
    <source>
        <dbReference type="Google" id="ProtNLM"/>
    </source>
</evidence>
<keyword evidence="7" id="KW-0677">Repeat</keyword>
<evidence type="ECO:0000313" key="23">
    <source>
        <dbReference type="RefSeq" id="XP_071930905.1"/>
    </source>
</evidence>
<evidence type="ECO:0000259" key="12">
    <source>
        <dbReference type="Pfam" id="PF00931"/>
    </source>
</evidence>
<dbReference type="Gene3D" id="1.10.10.10">
    <property type="entry name" value="Winged helix-like DNA-binding domain superfamily/Winged helix DNA-binding domain"/>
    <property type="match status" value="1"/>
</dbReference>
<keyword evidence="6" id="KW-0381">Hypersensitive response</keyword>
<dbReference type="RefSeq" id="XP_071930893.1">
    <property type="nucleotide sequence ID" value="XM_072074792.1"/>
</dbReference>
<dbReference type="Pfam" id="PF23559">
    <property type="entry name" value="WHD_DRP"/>
    <property type="match status" value="1"/>
</dbReference>
<keyword evidence="9" id="KW-0611">Plant defense</keyword>